<evidence type="ECO:0000313" key="8">
    <source>
        <dbReference type="Proteomes" id="UP000235670"/>
    </source>
</evidence>
<accession>A0A2N6SDC1</accession>
<evidence type="ECO:0000256" key="1">
    <source>
        <dbReference type="ARBA" id="ARBA00004141"/>
    </source>
</evidence>
<organism evidence="7 8">
    <name type="scientific">Gemella sanguinis</name>
    <dbReference type="NCBI Taxonomy" id="84135"/>
    <lineage>
        <taxon>Bacteria</taxon>
        <taxon>Bacillati</taxon>
        <taxon>Bacillota</taxon>
        <taxon>Bacilli</taxon>
        <taxon>Bacillales</taxon>
        <taxon>Gemellaceae</taxon>
        <taxon>Gemella</taxon>
    </lineage>
</organism>
<comment type="caution">
    <text evidence="7">The sequence shown here is derived from an EMBL/GenBank/DDBJ whole genome shotgun (WGS) entry which is preliminary data.</text>
</comment>
<evidence type="ECO:0000256" key="4">
    <source>
        <dbReference type="ARBA" id="ARBA00023136"/>
    </source>
</evidence>
<reference evidence="7 8" key="1">
    <citation type="submission" date="2017-09" db="EMBL/GenBank/DDBJ databases">
        <title>Bacterial strain isolated from the female urinary microbiota.</title>
        <authorList>
            <person name="Thomas-White K."/>
            <person name="Kumar N."/>
            <person name="Forster S."/>
            <person name="Putonti C."/>
            <person name="Lawley T."/>
            <person name="Wolfe A.J."/>
        </authorList>
    </citation>
    <scope>NUCLEOTIDE SEQUENCE [LARGE SCALE GENOMIC DNA]</scope>
    <source>
        <strain evidence="7 8">UMB0186</strain>
    </source>
</reference>
<keyword evidence="2 6" id="KW-0812">Transmembrane</keyword>
<dbReference type="AlphaFoldDB" id="A0A2N6SDC1"/>
<sequence>MRAVNTPLFLKEVQKLHITLAELANQYYELFNDIYIHALAGIIVFDIITGLAKAWVTKTVNSTIGRRGLIEHLIVLVLVVTVYPYLIYIGFEEVATAFIFFFIATYGVSLIENLAAIGVPFPKGIKKRLEKLRDAFNEKE</sequence>
<comment type="similarity">
    <text evidence="5">Belongs to the bacteriophage holin family. Cp-1 holin subfamily.</text>
</comment>
<feature type="transmembrane region" description="Helical" evidence="6">
    <location>
        <begin position="68"/>
        <end position="91"/>
    </location>
</feature>
<dbReference type="EMBL" id="PNGT01000009">
    <property type="protein sequence ID" value="PMC51913.1"/>
    <property type="molecule type" value="Genomic_DNA"/>
</dbReference>
<gene>
    <name evidence="7" type="ORF">CJ218_07890</name>
</gene>
<dbReference type="Pfam" id="PF05105">
    <property type="entry name" value="Phage_holin_4_1"/>
    <property type="match status" value="1"/>
</dbReference>
<dbReference type="GO" id="GO:0016020">
    <property type="term" value="C:membrane"/>
    <property type="evidence" value="ECO:0007669"/>
    <property type="project" value="UniProtKB-SubCell"/>
</dbReference>
<dbReference type="OrthoDB" id="88184at2"/>
<feature type="transmembrane region" description="Helical" evidence="6">
    <location>
        <begin position="97"/>
        <end position="121"/>
    </location>
</feature>
<dbReference type="NCBIfam" id="TIGR01593">
    <property type="entry name" value="holin_tox_secr"/>
    <property type="match status" value="1"/>
</dbReference>
<evidence type="ECO:0000256" key="6">
    <source>
        <dbReference type="SAM" id="Phobius"/>
    </source>
</evidence>
<name>A0A2N6SDC1_9BACL</name>
<proteinExistence type="inferred from homology"/>
<evidence type="ECO:0000256" key="3">
    <source>
        <dbReference type="ARBA" id="ARBA00022989"/>
    </source>
</evidence>
<keyword evidence="3 6" id="KW-1133">Transmembrane helix</keyword>
<evidence type="ECO:0000256" key="5">
    <source>
        <dbReference type="ARBA" id="ARBA00023600"/>
    </source>
</evidence>
<dbReference type="Proteomes" id="UP000235670">
    <property type="component" value="Unassembled WGS sequence"/>
</dbReference>
<evidence type="ECO:0000313" key="7">
    <source>
        <dbReference type="EMBL" id="PMC51913.1"/>
    </source>
</evidence>
<keyword evidence="4 6" id="KW-0472">Membrane</keyword>
<dbReference type="InterPro" id="IPR006480">
    <property type="entry name" value="Phage_holin_4_1"/>
</dbReference>
<protein>
    <submittedName>
        <fullName evidence="7">Holin</fullName>
    </submittedName>
</protein>
<evidence type="ECO:0000256" key="2">
    <source>
        <dbReference type="ARBA" id="ARBA00022692"/>
    </source>
</evidence>
<feature type="transmembrane region" description="Helical" evidence="6">
    <location>
        <begin position="34"/>
        <end position="56"/>
    </location>
</feature>
<comment type="subcellular location">
    <subcellularLocation>
        <location evidence="1">Membrane</location>
        <topology evidence="1">Multi-pass membrane protein</topology>
    </subcellularLocation>
</comment>